<accession>A0ABS2E6A5</accession>
<comment type="similarity">
    <text evidence="1">Belongs to the metallo-dependent hydrolases superfamily. CpsB/CapC family.</text>
</comment>
<dbReference type="Gene3D" id="3.20.20.140">
    <property type="entry name" value="Metal-dependent hydrolases"/>
    <property type="match status" value="1"/>
</dbReference>
<dbReference type="InterPro" id="IPR016667">
    <property type="entry name" value="Caps_polysacc_synth_CpsB/CapC"/>
</dbReference>
<dbReference type="PIRSF" id="PIRSF016557">
    <property type="entry name" value="Caps_synth_CpsB"/>
    <property type="match status" value="1"/>
</dbReference>
<dbReference type="SUPFAM" id="SSF89550">
    <property type="entry name" value="PHP domain-like"/>
    <property type="match status" value="1"/>
</dbReference>
<evidence type="ECO:0000256" key="3">
    <source>
        <dbReference type="ARBA" id="ARBA00022801"/>
    </source>
</evidence>
<dbReference type="InterPro" id="IPR016195">
    <property type="entry name" value="Pol/histidinol_Pase-like"/>
</dbReference>
<keyword evidence="7" id="KW-1185">Reference proteome</keyword>
<organism evidence="6 7">
    <name type="scientific">Faecalicatena fissicatena</name>
    <dbReference type="NCBI Taxonomy" id="290055"/>
    <lineage>
        <taxon>Bacteria</taxon>
        <taxon>Bacillati</taxon>
        <taxon>Bacillota</taxon>
        <taxon>Clostridia</taxon>
        <taxon>Lachnospirales</taxon>
        <taxon>Lachnospiraceae</taxon>
        <taxon>Faecalicatena</taxon>
    </lineage>
</organism>
<evidence type="ECO:0000256" key="2">
    <source>
        <dbReference type="ARBA" id="ARBA00013064"/>
    </source>
</evidence>
<dbReference type="EMBL" id="JACLYY010000002">
    <property type="protein sequence ID" value="MBM6737155.1"/>
    <property type="molecule type" value="Genomic_DNA"/>
</dbReference>
<keyword evidence="3" id="KW-0378">Hydrolase</keyword>
<evidence type="ECO:0000256" key="5">
    <source>
        <dbReference type="ARBA" id="ARBA00051722"/>
    </source>
</evidence>
<evidence type="ECO:0000313" key="6">
    <source>
        <dbReference type="EMBL" id="MBM6737155.1"/>
    </source>
</evidence>
<dbReference type="PANTHER" id="PTHR39181">
    <property type="entry name" value="TYROSINE-PROTEIN PHOSPHATASE YWQE"/>
    <property type="match status" value="1"/>
</dbReference>
<dbReference type="Proteomes" id="UP000716906">
    <property type="component" value="Unassembled WGS sequence"/>
</dbReference>
<name>A0ABS2E6A5_9FIRM</name>
<dbReference type="Pfam" id="PF19567">
    <property type="entry name" value="CpsB_CapC"/>
    <property type="match status" value="1"/>
</dbReference>
<dbReference type="PANTHER" id="PTHR39181:SF1">
    <property type="entry name" value="TYROSINE-PROTEIN PHOSPHATASE YWQE"/>
    <property type="match status" value="1"/>
</dbReference>
<protein>
    <recommendedName>
        <fullName evidence="2">protein-tyrosine-phosphatase</fullName>
        <ecNumber evidence="2">3.1.3.48</ecNumber>
    </recommendedName>
</protein>
<gene>
    <name evidence="6" type="ORF">H7U36_03410</name>
</gene>
<sequence length="239" mass="27770">MHLTDIHCHLLPGVDDGPDTIKGAGRLLDLMKEEGVERIIVTPHFHPEIFETSMERIQRFHGGLREMARRRRIRLYLGCEFYRCPEMIHLLAEGGRPSMAESSYVLVEFAPDDVYQTVRNYIYELRSQGWKPIIAHVERYECCHRDSRRVRELAELGASIQVNASAVLGKRGVRTKSFCKNLIEADLVSFIASDAHDERGRRPNLGKCARYVAKKYGQDYARKIFEENPEKILRDRRRK</sequence>
<evidence type="ECO:0000256" key="1">
    <source>
        <dbReference type="ARBA" id="ARBA00005750"/>
    </source>
</evidence>
<comment type="caution">
    <text evidence="6">The sequence shown here is derived from an EMBL/GenBank/DDBJ whole genome shotgun (WGS) entry which is preliminary data.</text>
</comment>
<reference evidence="6 7" key="1">
    <citation type="journal article" date="2021" name="Sci. Rep.">
        <title>The distribution of antibiotic resistance genes in chicken gut microbiota commensals.</title>
        <authorList>
            <person name="Juricova H."/>
            <person name="Matiasovicova J."/>
            <person name="Kubasova T."/>
            <person name="Cejkova D."/>
            <person name="Rychlik I."/>
        </authorList>
    </citation>
    <scope>NUCLEOTIDE SEQUENCE [LARGE SCALE GENOMIC DNA]</scope>
    <source>
        <strain evidence="6 7">An773</strain>
    </source>
</reference>
<comment type="catalytic activity">
    <reaction evidence="5">
        <text>O-phospho-L-tyrosyl-[protein] + H2O = L-tyrosyl-[protein] + phosphate</text>
        <dbReference type="Rhea" id="RHEA:10684"/>
        <dbReference type="Rhea" id="RHEA-COMP:10136"/>
        <dbReference type="Rhea" id="RHEA-COMP:20101"/>
        <dbReference type="ChEBI" id="CHEBI:15377"/>
        <dbReference type="ChEBI" id="CHEBI:43474"/>
        <dbReference type="ChEBI" id="CHEBI:46858"/>
        <dbReference type="ChEBI" id="CHEBI:61978"/>
        <dbReference type="EC" id="3.1.3.48"/>
    </reaction>
</comment>
<dbReference type="RefSeq" id="WP_138304078.1">
    <property type="nucleotide sequence ID" value="NZ_JACLYY010000002.1"/>
</dbReference>
<proteinExistence type="inferred from homology"/>
<evidence type="ECO:0000313" key="7">
    <source>
        <dbReference type="Proteomes" id="UP000716906"/>
    </source>
</evidence>
<keyword evidence="4" id="KW-0904">Protein phosphatase</keyword>
<dbReference type="EC" id="3.1.3.48" evidence="2"/>
<evidence type="ECO:0000256" key="4">
    <source>
        <dbReference type="ARBA" id="ARBA00022912"/>
    </source>
</evidence>